<keyword evidence="22" id="KW-0802">TPR repeat</keyword>
<evidence type="ECO:0000313" key="27">
    <source>
        <dbReference type="Proteomes" id="UP000759131"/>
    </source>
</evidence>
<feature type="region of interest" description="Disordered" evidence="23">
    <location>
        <begin position="774"/>
        <end position="809"/>
    </location>
</feature>
<dbReference type="InterPro" id="IPR036443">
    <property type="entry name" value="Znf_RanBP2_sf"/>
</dbReference>
<dbReference type="FunFam" id="4.10.1060.10:FF:000001">
    <property type="entry name" value="Nuclear pore complex protein Nup153"/>
    <property type="match status" value="1"/>
</dbReference>
<feature type="domain" description="RanBD1" evidence="24">
    <location>
        <begin position="466"/>
        <end position="599"/>
    </location>
</feature>
<dbReference type="Pfam" id="PF00638">
    <property type="entry name" value="Ran_BP1"/>
    <property type="match status" value="2"/>
</dbReference>
<evidence type="ECO:0000256" key="11">
    <source>
        <dbReference type="ARBA" id="ARBA00022927"/>
    </source>
</evidence>
<dbReference type="PROSITE" id="PS50005">
    <property type="entry name" value="TPR"/>
    <property type="match status" value="1"/>
</dbReference>
<dbReference type="GO" id="GO:0003677">
    <property type="term" value="F:DNA binding"/>
    <property type="evidence" value="ECO:0007669"/>
    <property type="project" value="UniProtKB-KW"/>
</dbReference>
<evidence type="ECO:0000256" key="3">
    <source>
        <dbReference type="ARBA" id="ARBA00004567"/>
    </source>
</evidence>
<evidence type="ECO:0000313" key="26">
    <source>
        <dbReference type="EMBL" id="CAD7628098.1"/>
    </source>
</evidence>
<dbReference type="PANTHER" id="PTHR23138">
    <property type="entry name" value="RAN BINDING PROTEIN"/>
    <property type="match status" value="1"/>
</dbReference>
<dbReference type="InterPro" id="IPR011993">
    <property type="entry name" value="PH-like_dom_sf"/>
</dbReference>
<feature type="compositionally biased region" description="Polar residues" evidence="23">
    <location>
        <begin position="120"/>
        <end position="131"/>
    </location>
</feature>
<dbReference type="PROSITE" id="PS50196">
    <property type="entry name" value="RANBD1"/>
    <property type="match status" value="2"/>
</dbReference>
<feature type="region of interest" description="Disordered" evidence="23">
    <location>
        <begin position="434"/>
        <end position="459"/>
    </location>
</feature>
<keyword evidence="7" id="KW-0677">Repeat</keyword>
<name>A0A7R9KTT0_9ACAR</name>
<keyword evidence="15" id="KW-0472">Membrane</keyword>
<keyword evidence="5" id="KW-0597">Phosphoprotein</keyword>
<evidence type="ECO:0000256" key="13">
    <source>
        <dbReference type="ARBA" id="ARBA00023125"/>
    </source>
</evidence>
<gene>
    <name evidence="26" type="ORF">OSB1V03_LOCUS8520</name>
</gene>
<dbReference type="InterPro" id="IPR019734">
    <property type="entry name" value="TPR_rpt"/>
</dbReference>
<dbReference type="InterPro" id="IPR001876">
    <property type="entry name" value="Znf_RanBP2"/>
</dbReference>
<dbReference type="InterPro" id="IPR045255">
    <property type="entry name" value="RanBP1-like"/>
</dbReference>
<dbReference type="GO" id="GO:0051028">
    <property type="term" value="P:mRNA transport"/>
    <property type="evidence" value="ECO:0007669"/>
    <property type="project" value="UniProtKB-KW"/>
</dbReference>
<dbReference type="GO" id="GO:0005737">
    <property type="term" value="C:cytoplasm"/>
    <property type="evidence" value="ECO:0007669"/>
    <property type="project" value="TreeGrafter"/>
</dbReference>
<evidence type="ECO:0000256" key="16">
    <source>
        <dbReference type="ARBA" id="ARBA00023242"/>
    </source>
</evidence>
<dbReference type="GO" id="GO:0015031">
    <property type="term" value="P:protein transport"/>
    <property type="evidence" value="ECO:0007669"/>
    <property type="project" value="UniProtKB-KW"/>
</dbReference>
<evidence type="ECO:0000256" key="4">
    <source>
        <dbReference type="ARBA" id="ARBA00022448"/>
    </source>
</evidence>
<accession>A0A7R9KTT0</accession>
<dbReference type="PROSITE" id="PS50199">
    <property type="entry name" value="ZF_RANBP2_2"/>
    <property type="match status" value="1"/>
</dbReference>
<keyword evidence="8 21" id="KW-0863">Zinc-finger</keyword>
<dbReference type="PROSITE" id="PS01358">
    <property type="entry name" value="ZF_RANBP2_1"/>
    <property type="match status" value="1"/>
</dbReference>
<comment type="similarity">
    <text evidence="17">Belongs to the NUP153 family.</text>
</comment>
<dbReference type="Gene3D" id="1.25.40.10">
    <property type="entry name" value="Tetratricopeptide repeat domain"/>
    <property type="match status" value="1"/>
</dbReference>
<dbReference type="SUPFAM" id="SSF50729">
    <property type="entry name" value="PH domain-like"/>
    <property type="match status" value="2"/>
</dbReference>
<dbReference type="PANTHER" id="PTHR23138:SF87">
    <property type="entry name" value="E3 SUMO-PROTEIN LIGASE RANBP2"/>
    <property type="match status" value="1"/>
</dbReference>
<evidence type="ECO:0000256" key="21">
    <source>
        <dbReference type="PROSITE-ProRule" id="PRU00322"/>
    </source>
</evidence>
<reference evidence="26" key="1">
    <citation type="submission" date="2020-11" db="EMBL/GenBank/DDBJ databases">
        <authorList>
            <person name="Tran Van P."/>
        </authorList>
    </citation>
    <scope>NUCLEOTIDE SEQUENCE</scope>
</reference>
<evidence type="ECO:0000259" key="25">
    <source>
        <dbReference type="PROSITE" id="PS50199"/>
    </source>
</evidence>
<dbReference type="AlphaFoldDB" id="A0A7R9KTT0"/>
<keyword evidence="9" id="KW-0509">mRNA transport</keyword>
<dbReference type="EMBL" id="CAJPIZ010005359">
    <property type="protein sequence ID" value="CAG2108528.1"/>
    <property type="molecule type" value="Genomic_DNA"/>
</dbReference>
<dbReference type="SMART" id="SM00160">
    <property type="entry name" value="RanBD"/>
    <property type="match status" value="2"/>
</dbReference>
<proteinExistence type="inferred from homology"/>
<keyword evidence="13" id="KW-0238">DNA-binding</keyword>
<comment type="cofactor">
    <cofactor evidence="1">
        <name>Zn(2+)</name>
        <dbReference type="ChEBI" id="CHEBI:29105"/>
    </cofactor>
</comment>
<feature type="domain" description="RanBP2-type" evidence="25">
    <location>
        <begin position="276"/>
        <end position="305"/>
    </location>
</feature>
<protein>
    <recommendedName>
        <fullName evidence="18">Nuclear pore complex protein Nup153</fullName>
    </recommendedName>
    <alternativeName>
        <fullName evidence="20">153 kDa nucleoporin</fullName>
    </alternativeName>
    <alternativeName>
        <fullName evidence="19">Nucleoporin Nup153</fullName>
    </alternativeName>
</protein>
<feature type="compositionally biased region" description="Polar residues" evidence="23">
    <location>
        <begin position="1073"/>
        <end position="1082"/>
    </location>
</feature>
<dbReference type="SUPFAM" id="SSF90209">
    <property type="entry name" value="Ran binding protein zinc finger-like"/>
    <property type="match status" value="1"/>
</dbReference>
<comment type="subcellular location">
    <subcellularLocation>
        <location evidence="2">Nucleus membrane</location>
    </subcellularLocation>
    <subcellularLocation>
        <location evidence="3">Nucleus</location>
        <location evidence="3">Nuclear pore complex</location>
    </subcellularLocation>
</comment>
<dbReference type="Pfam" id="PF13181">
    <property type="entry name" value="TPR_8"/>
    <property type="match status" value="1"/>
</dbReference>
<evidence type="ECO:0000256" key="12">
    <source>
        <dbReference type="ARBA" id="ARBA00023010"/>
    </source>
</evidence>
<dbReference type="OrthoDB" id="6512542at2759"/>
<evidence type="ECO:0000256" key="22">
    <source>
        <dbReference type="PROSITE-ProRule" id="PRU00339"/>
    </source>
</evidence>
<evidence type="ECO:0000256" key="14">
    <source>
        <dbReference type="ARBA" id="ARBA00023132"/>
    </source>
</evidence>
<dbReference type="GO" id="GO:0005096">
    <property type="term" value="F:GTPase activator activity"/>
    <property type="evidence" value="ECO:0007669"/>
    <property type="project" value="TreeGrafter"/>
</dbReference>
<dbReference type="GO" id="GO:0005643">
    <property type="term" value="C:nuclear pore"/>
    <property type="evidence" value="ECO:0007669"/>
    <property type="project" value="UniProtKB-SubCell"/>
</dbReference>
<evidence type="ECO:0000256" key="18">
    <source>
        <dbReference type="ARBA" id="ARBA00068609"/>
    </source>
</evidence>
<dbReference type="InterPro" id="IPR000156">
    <property type="entry name" value="Ran_bind_dom"/>
</dbReference>
<evidence type="ECO:0000256" key="2">
    <source>
        <dbReference type="ARBA" id="ARBA00004126"/>
    </source>
</evidence>
<evidence type="ECO:0000256" key="17">
    <source>
        <dbReference type="ARBA" id="ARBA00060842"/>
    </source>
</evidence>
<keyword evidence="16" id="KW-0539">Nucleus</keyword>
<dbReference type="FunFam" id="2.30.29.30:FF:000018">
    <property type="entry name" value="E3 SUMO-protein ligase RanBP2"/>
    <property type="match status" value="1"/>
</dbReference>
<dbReference type="GO" id="GO:0008270">
    <property type="term" value="F:zinc ion binding"/>
    <property type="evidence" value="ECO:0007669"/>
    <property type="project" value="UniProtKB-KW"/>
</dbReference>
<evidence type="ECO:0000256" key="8">
    <source>
        <dbReference type="ARBA" id="ARBA00022771"/>
    </source>
</evidence>
<evidence type="ECO:0000256" key="15">
    <source>
        <dbReference type="ARBA" id="ARBA00023136"/>
    </source>
</evidence>
<dbReference type="Gene3D" id="4.10.1060.10">
    <property type="entry name" value="Zinc finger, RanBP2-type"/>
    <property type="match status" value="1"/>
</dbReference>
<organism evidence="26">
    <name type="scientific">Medioppia subpectinata</name>
    <dbReference type="NCBI Taxonomy" id="1979941"/>
    <lineage>
        <taxon>Eukaryota</taxon>
        <taxon>Metazoa</taxon>
        <taxon>Ecdysozoa</taxon>
        <taxon>Arthropoda</taxon>
        <taxon>Chelicerata</taxon>
        <taxon>Arachnida</taxon>
        <taxon>Acari</taxon>
        <taxon>Acariformes</taxon>
        <taxon>Sarcoptiformes</taxon>
        <taxon>Oribatida</taxon>
        <taxon>Brachypylina</taxon>
        <taxon>Oppioidea</taxon>
        <taxon>Oppiidae</taxon>
        <taxon>Medioppia</taxon>
    </lineage>
</organism>
<feature type="region of interest" description="Disordered" evidence="23">
    <location>
        <begin position="111"/>
        <end position="146"/>
    </location>
</feature>
<evidence type="ECO:0000256" key="20">
    <source>
        <dbReference type="ARBA" id="ARBA00079437"/>
    </source>
</evidence>
<dbReference type="Proteomes" id="UP000759131">
    <property type="component" value="Unassembled WGS sequence"/>
</dbReference>
<evidence type="ECO:0000256" key="6">
    <source>
        <dbReference type="ARBA" id="ARBA00022723"/>
    </source>
</evidence>
<keyword evidence="11" id="KW-0653">Protein transport</keyword>
<evidence type="ECO:0000256" key="19">
    <source>
        <dbReference type="ARBA" id="ARBA00078197"/>
    </source>
</evidence>
<evidence type="ECO:0000259" key="24">
    <source>
        <dbReference type="PROSITE" id="PS50196"/>
    </source>
</evidence>
<keyword evidence="14" id="KW-0906">Nuclear pore complex</keyword>
<dbReference type="Gene3D" id="2.30.29.30">
    <property type="entry name" value="Pleckstrin-homology domain (PH domain)/Phosphotyrosine-binding domain (PTB)"/>
    <property type="match status" value="2"/>
</dbReference>
<dbReference type="SMART" id="SM00547">
    <property type="entry name" value="ZnF_RBZ"/>
    <property type="match status" value="1"/>
</dbReference>
<dbReference type="SUPFAM" id="SSF48452">
    <property type="entry name" value="TPR-like"/>
    <property type="match status" value="1"/>
</dbReference>
<dbReference type="GO" id="GO:0031965">
    <property type="term" value="C:nuclear membrane"/>
    <property type="evidence" value="ECO:0007669"/>
    <property type="project" value="UniProtKB-SubCell"/>
</dbReference>
<evidence type="ECO:0000256" key="7">
    <source>
        <dbReference type="ARBA" id="ARBA00022737"/>
    </source>
</evidence>
<evidence type="ECO:0000256" key="10">
    <source>
        <dbReference type="ARBA" id="ARBA00022833"/>
    </source>
</evidence>
<keyword evidence="6" id="KW-0479">Metal-binding</keyword>
<keyword evidence="10" id="KW-0862">Zinc</keyword>
<dbReference type="EMBL" id="OC859934">
    <property type="protein sequence ID" value="CAD7628098.1"/>
    <property type="molecule type" value="Genomic_DNA"/>
</dbReference>
<keyword evidence="4" id="KW-0813">Transport</keyword>
<evidence type="ECO:0000256" key="5">
    <source>
        <dbReference type="ARBA" id="ARBA00022553"/>
    </source>
</evidence>
<keyword evidence="12" id="KW-0811">Translocation</keyword>
<feature type="region of interest" description="Disordered" evidence="23">
    <location>
        <begin position="1072"/>
        <end position="1102"/>
    </location>
</feature>
<feature type="compositionally biased region" description="Acidic residues" evidence="23">
    <location>
        <begin position="1091"/>
        <end position="1102"/>
    </location>
</feature>
<evidence type="ECO:0000256" key="1">
    <source>
        <dbReference type="ARBA" id="ARBA00001947"/>
    </source>
</evidence>
<keyword evidence="27" id="KW-1185">Reference proteome</keyword>
<feature type="repeat" description="TPR" evidence="22">
    <location>
        <begin position="26"/>
        <end position="59"/>
    </location>
</feature>
<feature type="region of interest" description="Disordered" evidence="23">
    <location>
        <begin position="601"/>
        <end position="622"/>
    </location>
</feature>
<dbReference type="SMART" id="SM00028">
    <property type="entry name" value="TPR"/>
    <property type="match status" value="2"/>
</dbReference>
<evidence type="ECO:0000256" key="23">
    <source>
        <dbReference type="SAM" id="MobiDB-lite"/>
    </source>
</evidence>
<feature type="domain" description="RanBD1" evidence="24">
    <location>
        <begin position="940"/>
        <end position="1076"/>
    </location>
</feature>
<evidence type="ECO:0000256" key="9">
    <source>
        <dbReference type="ARBA" id="ARBA00022816"/>
    </source>
</evidence>
<sequence length="1102" mass="123712">MNRSVKDLDISGSQSAIKMKSDVERSLRGLNFGRLYLKNNEYENALKSVNAYLNVKPNSSDGHKLMAQIYEAMGDDERAVINYRKALDFKKGTNENYLSYNQMTANNVMSSSMMSDSNSITPTNWSPSVKSTPERNKYSESGSDANDHSCGICSNQTILDKMSAQQESLIATNKVLLDILRQNTSNIKDIQNQLTGINDSINTLTDSQTSLKETIYEYMTQEEEEDEQQDFDDYISENEAILTPNTSQLSQWQSPPIQLNPKLDQTKPLSELFKPAANSWQCDVCYVNNNGSVDICAACETPKPGSAPKQTSSEQKSNLFSAENLNAISFNPSSTSSTTSFKFGAFDANSALNSTTIFSNTGFKFGNTSSPQPLPALSLSNSDFSFQPNKPLEEKSASNIFANNAVDNPKPFSFGLSPKFSFDLNNVSKPEAPKIDAQSNVVNETEEPENTSFNESVEPSNADSIYFQPVIPLPPKVEVKTGEEEETVLHVSRARLFRFCDNEWKERGVGDLKILESQDSKRIRFLMRRDTILKVCLNQYITKELKLDLKDDKKSMTWSGIDYSDETPTPQLFLLRVKNAENAELFLNAFRSAQSRLEVSDKSAIDSSPVGHKSQLNGDLSEKERQLVLSPSKFESKPQSDEEIEILWVKSPQSEEILNKVKELKLPLNFYDYETMDACKGCRGCHDEDYSFQSDSKPTITDHSTDENSTSESLFASAISQANVSQTDWLSNSSPKSWITKTPAPLFSEHKNTGDDDGMTPVFEIAQSRLEVSDKSAIDSSPVGHKSQLNGDLSEKERQSVLSPSKFESKPQSDEEIEILWVKSPQSEEILNKVKELKLPLNFYDYETMDACKGCRGCHDEDYSFQSDSKPTITDNSTDENSTSESLFASAISQANVSQTDWLSNSSPKSWITKTPAPLFSEHNNTGDDDDSVAANPDIYFKPIIPLPELIEVQTGEEDEEPIYCQRAKLYRFDPNLKEWKERGIGDFKILKHKSKIRYRMILRREQILKIACNHYITPEITLNPMNTSETSVCWNAVDFTDGSPVSEQFALKLKNKDLLKDFVKLFEECKSSLESSEVYNSDNEEKSGGDEDTDAEEDQQN</sequence>
<dbReference type="InterPro" id="IPR011990">
    <property type="entry name" value="TPR-like_helical_dom_sf"/>
</dbReference>